<proteinExistence type="predicted"/>
<dbReference type="RefSeq" id="XP_025344902.1">
    <property type="nucleotide sequence ID" value="XM_025494619.1"/>
</dbReference>
<keyword evidence="3" id="KW-1185">Reference proteome</keyword>
<feature type="region of interest" description="Disordered" evidence="1">
    <location>
        <begin position="1"/>
        <end position="24"/>
    </location>
</feature>
<accession>A0A316TW47</accession>
<feature type="region of interest" description="Disordered" evidence="1">
    <location>
        <begin position="57"/>
        <end position="125"/>
    </location>
</feature>
<dbReference type="EMBL" id="KZ819341">
    <property type="protein sequence ID" value="PWN17742.1"/>
    <property type="molecule type" value="Genomic_DNA"/>
</dbReference>
<protein>
    <recommendedName>
        <fullName evidence="4">Fungal-type protein kinase domain-containing protein</fullName>
    </recommendedName>
</protein>
<evidence type="ECO:0000256" key="1">
    <source>
        <dbReference type="SAM" id="MobiDB-lite"/>
    </source>
</evidence>
<dbReference type="AlphaFoldDB" id="A0A316TW47"/>
<sequence length="858" mass="94807">MVATSSDQMLAAGPSAPATPPEPIECQQHYTFSFEATPVPVFKGDLREITMVSPALLGKVIKTDDRGSRPEPDLPWGQDDDYDAQDSEDAEDSEDCDDDDESKDAADQGPKAVTPPSSVQSGLPSSIPITEAISSSACSDGKEATESDLRRDARGRFYPEFCVMRTSSAVHAAASEIVDSKEGTEAFANVNAAADAPGYNEDKLAEEVCALSDIVRSKSGAGQSEYGRFVKRGLKTAPSHSRDDLVESETNKVDIFVQESAPHISAKGGEDLFFWSNALSFVKVKRKYAHDWMDKTIKQSMRYCRKIFAYRPVLSHLLFLTWCGHTVRLWYINAALYGCSRPLDTRDRDNQVEIVKIVRLFGLKNGFVCGRWDVTATKRFSVEQDGKATQKVVDVKSMYLLDIRPGPFRSRTAVFADVVKDEKGRVYMVKLSWIAPHLTPHELATLRDMRKDFGADLESQLPLLPEPIGLANPPAGFPCTTSEMTTASSAAPEFPPRKLCALLTKQHIGDYIGKQVRPHCLVSIHRQLADVILKLASKGYHYRDLNDGNVRVLRGTPDTLYLADFGNVSKDLSRRGHRDESDAAATIDRAKDDTRSATPLFMPCCYAIAKAASDHWDLAVKKVIDRAAELSQSQSQLSSEVSAAGVDGRKAGNRLGPVVDAILEQMKELQASLQRSNVYAHRYIDDLEGALYLHLWSMALNRGLDKRGQAELSEKLRTNKAEIWGSALMWEDLIKLYCGPTGKIWRQCMVALRQVVHDAREKLTADLSKPFGDEGAASLKALEKEVEKWRSAASDHVGADAHATVMIINSLWQNKGILPDAKQGLQQIEKECFNKCIALLQEAGDSMQQGFVKNSKKK</sequence>
<name>A0A316TW47_9BASI</name>
<evidence type="ECO:0000313" key="2">
    <source>
        <dbReference type="EMBL" id="PWN17742.1"/>
    </source>
</evidence>
<dbReference type="SUPFAM" id="SSF56112">
    <property type="entry name" value="Protein kinase-like (PK-like)"/>
    <property type="match status" value="1"/>
</dbReference>
<organism evidence="2 3">
    <name type="scientific">Pseudomicrostroma glucosiphilum</name>
    <dbReference type="NCBI Taxonomy" id="1684307"/>
    <lineage>
        <taxon>Eukaryota</taxon>
        <taxon>Fungi</taxon>
        <taxon>Dikarya</taxon>
        <taxon>Basidiomycota</taxon>
        <taxon>Ustilaginomycotina</taxon>
        <taxon>Exobasidiomycetes</taxon>
        <taxon>Microstromatales</taxon>
        <taxon>Microstromatales incertae sedis</taxon>
        <taxon>Pseudomicrostroma</taxon>
    </lineage>
</organism>
<gene>
    <name evidence="2" type="ORF">BCV69DRAFT_301918</name>
</gene>
<feature type="compositionally biased region" description="Basic and acidic residues" evidence="1">
    <location>
        <begin position="61"/>
        <end position="72"/>
    </location>
</feature>
<evidence type="ECO:0000313" key="3">
    <source>
        <dbReference type="Proteomes" id="UP000245942"/>
    </source>
</evidence>
<dbReference type="InterPro" id="IPR011009">
    <property type="entry name" value="Kinase-like_dom_sf"/>
</dbReference>
<feature type="compositionally biased region" description="Polar residues" evidence="1">
    <location>
        <begin position="115"/>
        <end position="125"/>
    </location>
</feature>
<reference evidence="2 3" key="1">
    <citation type="journal article" date="2018" name="Mol. Biol. Evol.">
        <title>Broad Genomic Sampling Reveals a Smut Pathogenic Ancestry of the Fungal Clade Ustilaginomycotina.</title>
        <authorList>
            <person name="Kijpornyongpan T."/>
            <person name="Mondo S.J."/>
            <person name="Barry K."/>
            <person name="Sandor L."/>
            <person name="Lee J."/>
            <person name="Lipzen A."/>
            <person name="Pangilinan J."/>
            <person name="LaButti K."/>
            <person name="Hainaut M."/>
            <person name="Henrissat B."/>
            <person name="Grigoriev I.V."/>
            <person name="Spatafora J.W."/>
            <person name="Aime M.C."/>
        </authorList>
    </citation>
    <scope>NUCLEOTIDE SEQUENCE [LARGE SCALE GENOMIC DNA]</scope>
    <source>
        <strain evidence="2 3">MCA 4718</strain>
    </source>
</reference>
<evidence type="ECO:0008006" key="4">
    <source>
        <dbReference type="Google" id="ProtNLM"/>
    </source>
</evidence>
<dbReference type="Proteomes" id="UP000245942">
    <property type="component" value="Unassembled WGS sequence"/>
</dbReference>
<dbReference type="GeneID" id="37016353"/>
<feature type="compositionally biased region" description="Acidic residues" evidence="1">
    <location>
        <begin position="78"/>
        <end position="102"/>
    </location>
</feature>